<dbReference type="Pfam" id="PF00561">
    <property type="entry name" value="Abhydrolase_1"/>
    <property type="match status" value="1"/>
</dbReference>
<evidence type="ECO:0000313" key="4">
    <source>
        <dbReference type="Proteomes" id="UP000317998"/>
    </source>
</evidence>
<evidence type="ECO:0000259" key="2">
    <source>
        <dbReference type="Pfam" id="PF00561"/>
    </source>
</evidence>
<sequence length="301" mass="33137">MRPTLASALGEPPPNVCDDSNVGPSTTPESPCDNRAMVWIRKLLARLGLGPRPLLNVAGDTGEGPAVILVHGIASSSVTFQNLVPLLSPRHRVISLDILGHGGSPAPKNATYRVEEHVEWLYRTIRSLKIRGDIVIVGHSLGALIVARYARVHPERIAKVVLVSPPIYLNPQQIGDRIERAAVSAYLKAYEYLRLNKEFTIRRAALIARMLPIRNVFEVSERNWNAFRLSLQNSIELQTTVEDIAGVTAPVEIVYGALDQFIAPGSMNLVKHMPHVTVHRVDLNDHIVRKRLARAVDAAIG</sequence>
<dbReference type="Proteomes" id="UP000317998">
    <property type="component" value="Unassembled WGS sequence"/>
</dbReference>
<accession>A0A542YGG6</accession>
<dbReference type="GO" id="GO:0016020">
    <property type="term" value="C:membrane"/>
    <property type="evidence" value="ECO:0007669"/>
    <property type="project" value="TreeGrafter"/>
</dbReference>
<dbReference type="InterPro" id="IPR000073">
    <property type="entry name" value="AB_hydrolase_1"/>
</dbReference>
<evidence type="ECO:0000313" key="3">
    <source>
        <dbReference type="EMBL" id="TQL47192.1"/>
    </source>
</evidence>
<dbReference type="PANTHER" id="PTHR43798:SF33">
    <property type="entry name" value="HYDROLASE, PUTATIVE (AFU_ORTHOLOGUE AFUA_2G14860)-RELATED"/>
    <property type="match status" value="1"/>
</dbReference>
<protein>
    <submittedName>
        <fullName evidence="3">Pimeloyl-ACP methyl ester carboxylesterase</fullName>
    </submittedName>
</protein>
<feature type="domain" description="AB hydrolase-1" evidence="2">
    <location>
        <begin position="65"/>
        <end position="197"/>
    </location>
</feature>
<proteinExistence type="predicted"/>
<dbReference type="AlphaFoldDB" id="A0A542YGG6"/>
<reference evidence="3 4" key="1">
    <citation type="submission" date="2019-06" db="EMBL/GenBank/DDBJ databases">
        <title>Sequencing the genomes of 1000 actinobacteria strains.</title>
        <authorList>
            <person name="Klenk H.-P."/>
        </authorList>
    </citation>
    <scope>NUCLEOTIDE SEQUENCE [LARGE SCALE GENOMIC DNA]</scope>
    <source>
        <strain evidence="3 4">DSM 26477</strain>
    </source>
</reference>
<gene>
    <name evidence="3" type="ORF">FB562_0243</name>
</gene>
<organism evidence="3 4">
    <name type="scientific">Homoserinimonas aerilata</name>
    <dbReference type="NCBI Taxonomy" id="1162970"/>
    <lineage>
        <taxon>Bacteria</taxon>
        <taxon>Bacillati</taxon>
        <taxon>Actinomycetota</taxon>
        <taxon>Actinomycetes</taxon>
        <taxon>Micrococcales</taxon>
        <taxon>Microbacteriaceae</taxon>
        <taxon>Homoserinimonas</taxon>
    </lineage>
</organism>
<dbReference type="InterPro" id="IPR050266">
    <property type="entry name" value="AB_hydrolase_sf"/>
</dbReference>
<dbReference type="SUPFAM" id="SSF53474">
    <property type="entry name" value="alpha/beta-Hydrolases"/>
    <property type="match status" value="1"/>
</dbReference>
<evidence type="ECO:0000256" key="1">
    <source>
        <dbReference type="SAM" id="MobiDB-lite"/>
    </source>
</evidence>
<name>A0A542YGG6_9MICO</name>
<keyword evidence="4" id="KW-1185">Reference proteome</keyword>
<dbReference type="EMBL" id="VFOM01000001">
    <property type="protein sequence ID" value="TQL47192.1"/>
    <property type="molecule type" value="Genomic_DNA"/>
</dbReference>
<dbReference type="PRINTS" id="PR00111">
    <property type="entry name" value="ABHYDROLASE"/>
</dbReference>
<dbReference type="PANTHER" id="PTHR43798">
    <property type="entry name" value="MONOACYLGLYCEROL LIPASE"/>
    <property type="match status" value="1"/>
</dbReference>
<feature type="region of interest" description="Disordered" evidence="1">
    <location>
        <begin position="1"/>
        <end position="30"/>
    </location>
</feature>
<dbReference type="GO" id="GO:0003824">
    <property type="term" value="F:catalytic activity"/>
    <property type="evidence" value="ECO:0007669"/>
    <property type="project" value="UniProtKB-ARBA"/>
</dbReference>
<dbReference type="Gene3D" id="3.40.50.1820">
    <property type="entry name" value="alpha/beta hydrolase"/>
    <property type="match status" value="1"/>
</dbReference>
<comment type="caution">
    <text evidence="3">The sequence shown here is derived from an EMBL/GenBank/DDBJ whole genome shotgun (WGS) entry which is preliminary data.</text>
</comment>
<dbReference type="InterPro" id="IPR029058">
    <property type="entry name" value="AB_hydrolase_fold"/>
</dbReference>